<dbReference type="SUPFAM" id="SSF50978">
    <property type="entry name" value="WD40 repeat-like"/>
    <property type="match status" value="2"/>
</dbReference>
<dbReference type="Gene3D" id="3.40.50.300">
    <property type="entry name" value="P-loop containing nucleotide triphosphate hydrolases"/>
    <property type="match status" value="1"/>
</dbReference>
<dbReference type="InterPro" id="IPR056829">
    <property type="entry name" value="Beta-prop_TEP1_2nd"/>
</dbReference>
<keyword evidence="2" id="KW-0677">Repeat</keyword>
<dbReference type="CDD" id="cd00200">
    <property type="entry name" value="WD40"/>
    <property type="match status" value="2"/>
</dbReference>
<dbReference type="PROSITE" id="PS50294">
    <property type="entry name" value="WD_REPEATS_REGION"/>
    <property type="match status" value="14"/>
</dbReference>
<dbReference type="Pfam" id="PF00400">
    <property type="entry name" value="WD40"/>
    <property type="match status" value="8"/>
</dbReference>
<feature type="repeat" description="WD" evidence="3">
    <location>
        <begin position="1079"/>
        <end position="1113"/>
    </location>
</feature>
<feature type="repeat" description="WD" evidence="3">
    <location>
        <begin position="869"/>
        <end position="910"/>
    </location>
</feature>
<reference evidence="6 7" key="1">
    <citation type="submission" date="2017-08" db="EMBL/GenBank/DDBJ databases">
        <title>Draft genome sequence of filamentous cyanobacterium Calothrix elsteri CCALA 953.</title>
        <authorList>
            <person name="Gagunashvili A.N."/>
            <person name="Elster J."/>
            <person name="Andresson O.S."/>
        </authorList>
    </citation>
    <scope>NUCLEOTIDE SEQUENCE [LARGE SCALE GENOMIC DNA]</scope>
    <source>
        <strain evidence="6 7">CCALA 953</strain>
    </source>
</reference>
<dbReference type="InterPro" id="IPR049052">
    <property type="entry name" value="nSTAND1"/>
</dbReference>
<dbReference type="PRINTS" id="PR00320">
    <property type="entry name" value="GPROTEINBRPT"/>
</dbReference>
<feature type="repeat" description="WD" evidence="3">
    <location>
        <begin position="953"/>
        <end position="994"/>
    </location>
</feature>
<feature type="repeat" description="WD" evidence="3">
    <location>
        <begin position="995"/>
        <end position="1036"/>
    </location>
</feature>
<dbReference type="InterPro" id="IPR001680">
    <property type="entry name" value="WD40_rpt"/>
</dbReference>
<feature type="repeat" description="WD" evidence="3">
    <location>
        <begin position="1210"/>
        <end position="1251"/>
    </location>
</feature>
<keyword evidence="7" id="KW-1185">Reference proteome</keyword>
<dbReference type="PROSITE" id="PS50082">
    <property type="entry name" value="WD_REPEATS_2"/>
    <property type="match status" value="14"/>
</dbReference>
<dbReference type="Pfam" id="PF25047">
    <property type="entry name" value="Beta-prop_TEP1_2nd"/>
    <property type="match status" value="1"/>
</dbReference>
<comment type="caution">
    <text evidence="6">The sequence shown here is derived from an EMBL/GenBank/DDBJ whole genome shotgun (WGS) entry which is preliminary data.</text>
</comment>
<dbReference type="Gene3D" id="2.130.10.10">
    <property type="entry name" value="YVTN repeat-like/Quinoprotein amine dehydrogenase"/>
    <property type="match status" value="6"/>
</dbReference>
<gene>
    <name evidence="6" type="ORF">CK510_18565</name>
</gene>
<feature type="repeat" description="WD" evidence="3">
    <location>
        <begin position="1294"/>
        <end position="1326"/>
    </location>
</feature>
<dbReference type="InterPro" id="IPR015943">
    <property type="entry name" value="WD40/YVTN_repeat-like_dom_sf"/>
</dbReference>
<name>A0A2A2TFS8_9CYAN</name>
<dbReference type="SMART" id="SM00320">
    <property type="entry name" value="WD40"/>
    <property type="match status" value="14"/>
</dbReference>
<feature type="repeat" description="WD" evidence="3">
    <location>
        <begin position="1037"/>
        <end position="1078"/>
    </location>
</feature>
<feature type="repeat" description="WD" evidence="3">
    <location>
        <begin position="1252"/>
        <end position="1293"/>
    </location>
</feature>
<dbReference type="RefSeq" id="WP_095723116.1">
    <property type="nucleotide sequence ID" value="NZ_NTFS01000223.1"/>
</dbReference>
<evidence type="ECO:0000259" key="5">
    <source>
        <dbReference type="Pfam" id="PF25047"/>
    </source>
</evidence>
<dbReference type="SUPFAM" id="SSF52540">
    <property type="entry name" value="P-loop containing nucleoside triphosphate hydrolases"/>
    <property type="match status" value="1"/>
</dbReference>
<feature type="repeat" description="WD" evidence="3">
    <location>
        <begin position="1341"/>
        <end position="1373"/>
    </location>
</feature>
<organism evidence="6 7">
    <name type="scientific">Brunnivagina elsteri CCALA 953</name>
    <dbReference type="NCBI Taxonomy" id="987040"/>
    <lineage>
        <taxon>Bacteria</taxon>
        <taxon>Bacillati</taxon>
        <taxon>Cyanobacteriota</taxon>
        <taxon>Cyanophyceae</taxon>
        <taxon>Nostocales</taxon>
        <taxon>Calotrichaceae</taxon>
        <taxon>Brunnivagina</taxon>
    </lineage>
</organism>
<dbReference type="EMBL" id="NTFS01000223">
    <property type="protein sequence ID" value="PAX52573.1"/>
    <property type="molecule type" value="Genomic_DNA"/>
</dbReference>
<dbReference type="Proteomes" id="UP000218238">
    <property type="component" value="Unassembled WGS sequence"/>
</dbReference>
<feature type="repeat" description="WD" evidence="3">
    <location>
        <begin position="911"/>
        <end position="952"/>
    </location>
</feature>
<evidence type="ECO:0000313" key="7">
    <source>
        <dbReference type="Proteomes" id="UP000218238"/>
    </source>
</evidence>
<feature type="repeat" description="WD" evidence="3">
    <location>
        <begin position="1119"/>
        <end position="1160"/>
    </location>
</feature>
<evidence type="ECO:0000256" key="2">
    <source>
        <dbReference type="ARBA" id="ARBA00022737"/>
    </source>
</evidence>
<dbReference type="Pfam" id="PF20703">
    <property type="entry name" value="nSTAND1"/>
    <property type="match status" value="1"/>
</dbReference>
<evidence type="ECO:0000313" key="6">
    <source>
        <dbReference type="EMBL" id="PAX52573.1"/>
    </source>
</evidence>
<proteinExistence type="predicted"/>
<dbReference type="PROSITE" id="PS00678">
    <property type="entry name" value="WD_REPEATS_1"/>
    <property type="match status" value="3"/>
</dbReference>
<evidence type="ECO:0000256" key="3">
    <source>
        <dbReference type="PROSITE-ProRule" id="PRU00221"/>
    </source>
</evidence>
<evidence type="ECO:0000259" key="4">
    <source>
        <dbReference type="Pfam" id="PF20703"/>
    </source>
</evidence>
<dbReference type="InterPro" id="IPR027417">
    <property type="entry name" value="P-loop_NTPase"/>
</dbReference>
<dbReference type="InterPro" id="IPR020472">
    <property type="entry name" value="WD40_PAC1"/>
</dbReference>
<dbReference type="PANTHER" id="PTHR19879">
    <property type="entry name" value="TRANSCRIPTION INITIATION FACTOR TFIID"/>
    <property type="match status" value="1"/>
</dbReference>
<dbReference type="InterPro" id="IPR019775">
    <property type="entry name" value="WD40_repeat_CS"/>
</dbReference>
<accession>A0A2A2TFS8</accession>
<evidence type="ECO:0000256" key="1">
    <source>
        <dbReference type="ARBA" id="ARBA00022574"/>
    </source>
</evidence>
<feature type="repeat" description="WD" evidence="3">
    <location>
        <begin position="828"/>
        <end position="860"/>
    </location>
</feature>
<feature type="domain" description="Novel STAND NTPase 1" evidence="4">
    <location>
        <begin position="260"/>
        <end position="681"/>
    </location>
</feature>
<sequence length="1464" mass="162881">MGCSHHLFVEYPLQTPKRIVEGVGELILGKRNKEITADKNRIGLVIEGFPSSNTTVEISKILSSRGCFELEYLQASKITTIDIKTAIIRYLQSQHLRKETGLVFLYLRGVIEETDAGEWLILGDTRLKRSWLKQQLRCCDNKQVIILDIAGVNTQNKTFIQDWIEDLQIKTKEGQCVLAYISTYGENECFAQNLLDTLTANLAPDGLSAAGMIAQLQLSLADSSNTLQAYLSGTQGIIEILPGISEVKQESQAIDLGICPYMGLSAFSEEDTQYFYGREDLTQQLINQIQNKSFLAVIGASGSGKSSIVQAGFIPALRQGKQIPNSQQWLIKKMRPNANPLETLAQKLDGDSPLLMEGILNLGIESFVYWLRSRPKPILLLVIDQFEELFTLTSPPDRGKFLDLLLGVIEYASDRFKLIITLRADFIASCLEVIPLANLLQSHNVLVPPSLSLNDYRRIIINPAQQVGLRVEPELVEVLLHELNDSAGDLPLVEFVLEQLWHHRVNGELTLKAYQEKLGGIQGALERSSQNVYENLDAKEQECAKWIFLSLTQLGEGTEDTRRRVYKSELIVRKYSTQLIEKTLQAFTAAKLVVVNLEGEGKGEIGDRAADKGDNRYIKVETDTHLEVSLPLPPVTVEVAHEILIRHWSTLRWWLEENRARLRSQRQVEQAAQLWRYNQSSSDFLLQGIRLAEAEDIYIKYIDELSPDVQEFVVACLEERKRQQVLEKRRLKQAQRAVVALSILGVAAVSLGGLAYWKSQTAQLQEVEALNESSKANLLSNQQLEALVASVKAGKRLQNTIFVPDNIKFSTLNTLQKAFYNIQERNRIEGHSATVTSAKFSPDGKIIASTSDDNSVIIWSRNGKLLRKLQGHQDAIKSASFNPQGNLLATASFDKTIKLWNPHDGKLIRTLVGHEKEVMSVQFSPDGSILASGSNDNTVKIWKANDGTLIATLKGHNQTVNAVSFNADGKLIASASGDSTINIWQLNNNRLIKTLRRHGNQVNSIAFSPDNKILASASSDKMIKIWDFNKGSLITTFASHTSPVKSLAFSQDGKTLVSAGDDNIIKLWDIQQGNVIVNILGHSNGILNVNFSKDGKTIISAGADQTIRLWELKDLPQTIQANQGQIYSVNINPQANLIATSGNNTTIKLWQFPSLKLRQTLEGYNKSVYGHSQEVQSVAFSADGETLASASKDWYIKLWRTRDGYMIKTITGHQDQVNSVSFNPKGDILASGSKDKTIKLWRVKDFRLINTLTGHTGEVFGAVFSPQGDTIASASMDTTIKIWREKDGKLLQTIIGHKKPVNNISFNPQGDILASASSDNTIKLWKKNQTGRFATPAYKTLLGHRDAVLGVSFSPDGQIIASASRDRTIKLWDKEGRELKTFIGHDNSVMNLSFSRDGKILASSSFDGTAKVWYLDKTKLQTLDLNNLLAHSCAWLDDYLQNNPNINSQEQHLCPNFAAIGLGK</sequence>
<feature type="domain" description="TEP-1 second beta-propeller" evidence="5">
    <location>
        <begin position="928"/>
        <end position="1127"/>
    </location>
</feature>
<keyword evidence="1 3" id="KW-0853">WD repeat</keyword>
<feature type="repeat" description="WD" evidence="3">
    <location>
        <begin position="1382"/>
        <end position="1423"/>
    </location>
</feature>
<protein>
    <submittedName>
        <fullName evidence="6">Uncharacterized protein</fullName>
    </submittedName>
</protein>
<dbReference type="OrthoDB" id="414840at2"/>
<dbReference type="InterPro" id="IPR036322">
    <property type="entry name" value="WD40_repeat_dom_sf"/>
</dbReference>
<dbReference type="PANTHER" id="PTHR19879:SF9">
    <property type="entry name" value="TRANSCRIPTION INITIATION FACTOR TFIID SUBUNIT 5"/>
    <property type="match status" value="1"/>
</dbReference>
<feature type="repeat" description="WD" evidence="3">
    <location>
        <begin position="1168"/>
        <end position="1209"/>
    </location>
</feature>